<gene>
    <name evidence="1" type="ORF">M9458_044472</name>
</gene>
<dbReference type="EMBL" id="JAMKFB020000022">
    <property type="protein sequence ID" value="KAL0160747.1"/>
    <property type="molecule type" value="Genomic_DNA"/>
</dbReference>
<protein>
    <submittedName>
        <fullName evidence="1">Uncharacterized protein</fullName>
    </submittedName>
</protein>
<proteinExistence type="predicted"/>
<accession>A0ABD0NGG6</accession>
<dbReference type="AlphaFoldDB" id="A0ABD0NGG6"/>
<dbReference type="Proteomes" id="UP001529510">
    <property type="component" value="Unassembled WGS sequence"/>
</dbReference>
<name>A0ABD0NGG6_CIRMR</name>
<keyword evidence="2" id="KW-1185">Reference proteome</keyword>
<feature type="non-terminal residue" evidence="1">
    <location>
        <position position="53"/>
    </location>
</feature>
<reference evidence="1 2" key="1">
    <citation type="submission" date="2024-05" db="EMBL/GenBank/DDBJ databases">
        <title>Genome sequencing and assembly of Indian major carp, Cirrhinus mrigala (Hamilton, 1822).</title>
        <authorList>
            <person name="Mohindra V."/>
            <person name="Chowdhury L.M."/>
            <person name="Lal K."/>
            <person name="Jena J.K."/>
        </authorList>
    </citation>
    <scope>NUCLEOTIDE SEQUENCE [LARGE SCALE GENOMIC DNA]</scope>
    <source>
        <strain evidence="1">CM1030</strain>
        <tissue evidence="1">Blood</tissue>
    </source>
</reference>
<evidence type="ECO:0000313" key="2">
    <source>
        <dbReference type="Proteomes" id="UP001529510"/>
    </source>
</evidence>
<organism evidence="1 2">
    <name type="scientific">Cirrhinus mrigala</name>
    <name type="common">Mrigala</name>
    <dbReference type="NCBI Taxonomy" id="683832"/>
    <lineage>
        <taxon>Eukaryota</taxon>
        <taxon>Metazoa</taxon>
        <taxon>Chordata</taxon>
        <taxon>Craniata</taxon>
        <taxon>Vertebrata</taxon>
        <taxon>Euteleostomi</taxon>
        <taxon>Actinopterygii</taxon>
        <taxon>Neopterygii</taxon>
        <taxon>Teleostei</taxon>
        <taxon>Ostariophysi</taxon>
        <taxon>Cypriniformes</taxon>
        <taxon>Cyprinidae</taxon>
        <taxon>Labeoninae</taxon>
        <taxon>Labeonini</taxon>
        <taxon>Cirrhinus</taxon>
    </lineage>
</organism>
<comment type="caution">
    <text evidence="1">The sequence shown here is derived from an EMBL/GenBank/DDBJ whole genome shotgun (WGS) entry which is preliminary data.</text>
</comment>
<sequence>SMRRQRRWCPVLSTWFKRMCVIRRSLKKLCSRCKPKEPPITNPAFTLPSTSCL</sequence>
<feature type="non-terminal residue" evidence="1">
    <location>
        <position position="1"/>
    </location>
</feature>
<evidence type="ECO:0000313" key="1">
    <source>
        <dbReference type="EMBL" id="KAL0160747.1"/>
    </source>
</evidence>